<dbReference type="GO" id="GO:0009396">
    <property type="term" value="P:folic acid-containing compound biosynthetic process"/>
    <property type="evidence" value="ECO:0007669"/>
    <property type="project" value="TreeGrafter"/>
</dbReference>
<comment type="cofactor">
    <cofactor evidence="7">
        <name>Mg(2+)</name>
        <dbReference type="ChEBI" id="CHEBI:18420"/>
    </cofactor>
</comment>
<dbReference type="Gene3D" id="3.40.50.10420">
    <property type="entry name" value="NagB/RpiA/CoA transferase-like"/>
    <property type="match status" value="1"/>
</dbReference>
<evidence type="ECO:0000313" key="8">
    <source>
        <dbReference type="EMBL" id="OAX41630.1"/>
    </source>
</evidence>
<keyword evidence="8" id="KW-0436">Ligase</keyword>
<keyword evidence="2 6" id="KW-0547">Nucleotide-binding</keyword>
<evidence type="ECO:0000256" key="6">
    <source>
        <dbReference type="PIRSR" id="PIRSR006806-1"/>
    </source>
</evidence>
<comment type="similarity">
    <text evidence="1 7">Belongs to the 5-formyltetrahydrofolate cyclo-ligase family.</text>
</comment>
<dbReference type="InterPro" id="IPR037171">
    <property type="entry name" value="NagB/RpiA_transferase-like"/>
</dbReference>
<evidence type="ECO:0000256" key="2">
    <source>
        <dbReference type="ARBA" id="ARBA00022741"/>
    </source>
</evidence>
<evidence type="ECO:0000256" key="5">
    <source>
        <dbReference type="ARBA" id="ARBA00038966"/>
    </source>
</evidence>
<dbReference type="PANTHER" id="PTHR23407">
    <property type="entry name" value="ATPASE INHIBITOR/5-FORMYLTETRAHYDROFOLATE CYCLO-LIGASE"/>
    <property type="match status" value="1"/>
</dbReference>
<dbReference type="GO" id="GO:0030272">
    <property type="term" value="F:5-formyltetrahydrofolate cyclo-ligase activity"/>
    <property type="evidence" value="ECO:0007669"/>
    <property type="project" value="UniProtKB-EC"/>
</dbReference>
<evidence type="ECO:0000256" key="3">
    <source>
        <dbReference type="ARBA" id="ARBA00022840"/>
    </source>
</evidence>
<dbReference type="GO" id="GO:0005739">
    <property type="term" value="C:mitochondrion"/>
    <property type="evidence" value="ECO:0007669"/>
    <property type="project" value="TreeGrafter"/>
</dbReference>
<name>A0A1B7N9U8_9AGAM</name>
<gene>
    <name evidence="8" type="ORF">K503DRAFT_863703</name>
</gene>
<evidence type="ECO:0000256" key="1">
    <source>
        <dbReference type="ARBA" id="ARBA00010638"/>
    </source>
</evidence>
<keyword evidence="7" id="KW-0479">Metal-binding</keyword>
<keyword evidence="7" id="KW-0460">Magnesium</keyword>
<dbReference type="PANTHER" id="PTHR23407:SF1">
    <property type="entry name" value="5-FORMYLTETRAHYDROFOLATE CYCLO-LIGASE"/>
    <property type="match status" value="1"/>
</dbReference>
<organism evidence="8 9">
    <name type="scientific">Rhizopogon vinicolor AM-OR11-026</name>
    <dbReference type="NCBI Taxonomy" id="1314800"/>
    <lineage>
        <taxon>Eukaryota</taxon>
        <taxon>Fungi</taxon>
        <taxon>Dikarya</taxon>
        <taxon>Basidiomycota</taxon>
        <taxon>Agaricomycotina</taxon>
        <taxon>Agaricomycetes</taxon>
        <taxon>Agaricomycetidae</taxon>
        <taxon>Boletales</taxon>
        <taxon>Suillineae</taxon>
        <taxon>Rhizopogonaceae</taxon>
        <taxon>Rhizopogon</taxon>
    </lineage>
</organism>
<proteinExistence type="inferred from homology"/>
<feature type="binding site" evidence="6">
    <location>
        <position position="61"/>
    </location>
    <ligand>
        <name>substrate</name>
    </ligand>
</feature>
<keyword evidence="9" id="KW-1185">Reference proteome</keyword>
<dbReference type="STRING" id="1314800.A0A1B7N9U8"/>
<dbReference type="SUPFAM" id="SSF100950">
    <property type="entry name" value="NagB/RpiA/CoA transferase-like"/>
    <property type="match status" value="1"/>
</dbReference>
<dbReference type="FunCoup" id="A0A1B7N9U8">
    <property type="interactions" value="198"/>
</dbReference>
<dbReference type="EC" id="6.3.3.2" evidence="5 7"/>
<dbReference type="OrthoDB" id="2015992at2759"/>
<reference evidence="8 9" key="1">
    <citation type="submission" date="2016-06" db="EMBL/GenBank/DDBJ databases">
        <title>Comparative genomics of the ectomycorrhizal sister species Rhizopogon vinicolor and Rhizopogon vesiculosus (Basidiomycota: Boletales) reveals a divergence of the mating type B locus.</title>
        <authorList>
            <consortium name="DOE Joint Genome Institute"/>
            <person name="Mujic A.B."/>
            <person name="Kuo A."/>
            <person name="Tritt A."/>
            <person name="Lipzen A."/>
            <person name="Chen C."/>
            <person name="Johnson J."/>
            <person name="Sharma A."/>
            <person name="Barry K."/>
            <person name="Grigoriev I.V."/>
            <person name="Spatafora J.W."/>
        </authorList>
    </citation>
    <scope>NUCLEOTIDE SEQUENCE [LARGE SCALE GENOMIC DNA]</scope>
    <source>
        <strain evidence="8 9">AM-OR11-026</strain>
    </source>
</reference>
<evidence type="ECO:0000256" key="7">
    <source>
        <dbReference type="RuleBase" id="RU361279"/>
    </source>
</evidence>
<dbReference type="GO" id="GO:0046872">
    <property type="term" value="F:metal ion binding"/>
    <property type="evidence" value="ECO:0007669"/>
    <property type="project" value="UniProtKB-KW"/>
</dbReference>
<dbReference type="GO" id="GO:0005524">
    <property type="term" value="F:ATP binding"/>
    <property type="evidence" value="ECO:0007669"/>
    <property type="project" value="UniProtKB-KW"/>
</dbReference>
<evidence type="ECO:0000256" key="4">
    <source>
        <dbReference type="ARBA" id="ARBA00036539"/>
    </source>
</evidence>
<dbReference type="AlphaFoldDB" id="A0A1B7N9U8"/>
<feature type="binding site" evidence="6">
    <location>
        <position position="55"/>
    </location>
    <ligand>
        <name>substrate</name>
    </ligand>
</feature>
<dbReference type="PIRSF" id="PIRSF006806">
    <property type="entry name" value="FTHF_cligase"/>
    <property type="match status" value="1"/>
</dbReference>
<dbReference type="InterPro" id="IPR002698">
    <property type="entry name" value="FTHF_cligase"/>
</dbReference>
<accession>A0A1B7N9U8</accession>
<dbReference type="GO" id="GO:0035999">
    <property type="term" value="P:tetrahydrofolate interconversion"/>
    <property type="evidence" value="ECO:0007669"/>
    <property type="project" value="TreeGrafter"/>
</dbReference>
<dbReference type="Pfam" id="PF01812">
    <property type="entry name" value="5-FTHF_cyc-lig"/>
    <property type="match status" value="1"/>
</dbReference>
<dbReference type="NCBIfam" id="TIGR02727">
    <property type="entry name" value="MTHFS_bact"/>
    <property type="match status" value="1"/>
</dbReference>
<sequence length="219" mass="24327">MSILQSTNKKALRKAMTTALRELPQSDVQSQSQAITEKVLSLPAFQECKTVSCYLSMPAAEVQTTSLISNILGNLKKALFVPSITPSDGCMNFVRVYTEEDYRSFPSGLWGIPDPTPEWSGKKRHSVFDADCSNLDLILVPGVAFDRSLSRLGHGKGYYDRFLTSYRSSAGRSRPLLVALALKEQLLEHGQVPMLDHDWKMDMIITPDEVITAPQGQEC</sequence>
<feature type="binding site" evidence="6">
    <location>
        <begin position="9"/>
        <end position="13"/>
    </location>
    <ligand>
        <name>ATP</name>
        <dbReference type="ChEBI" id="CHEBI:30616"/>
    </ligand>
</feature>
<comment type="catalytic activity">
    <reaction evidence="4 7">
        <text>(6S)-5-formyl-5,6,7,8-tetrahydrofolate + ATP = (6R)-5,10-methenyltetrahydrofolate + ADP + phosphate</text>
        <dbReference type="Rhea" id="RHEA:10488"/>
        <dbReference type="ChEBI" id="CHEBI:30616"/>
        <dbReference type="ChEBI" id="CHEBI:43474"/>
        <dbReference type="ChEBI" id="CHEBI:57455"/>
        <dbReference type="ChEBI" id="CHEBI:57457"/>
        <dbReference type="ChEBI" id="CHEBI:456216"/>
        <dbReference type="EC" id="6.3.3.2"/>
    </reaction>
</comment>
<dbReference type="InParanoid" id="A0A1B7N9U8"/>
<dbReference type="EMBL" id="KV448175">
    <property type="protein sequence ID" value="OAX41630.1"/>
    <property type="molecule type" value="Genomic_DNA"/>
</dbReference>
<feature type="binding site" evidence="6">
    <location>
        <begin position="151"/>
        <end position="159"/>
    </location>
    <ligand>
        <name>ATP</name>
        <dbReference type="ChEBI" id="CHEBI:30616"/>
    </ligand>
</feature>
<dbReference type="Proteomes" id="UP000092154">
    <property type="component" value="Unassembled WGS sequence"/>
</dbReference>
<dbReference type="InterPro" id="IPR024185">
    <property type="entry name" value="FTHF_cligase-like_sf"/>
</dbReference>
<protein>
    <recommendedName>
        <fullName evidence="5 7">5-formyltetrahydrofolate cyclo-ligase</fullName>
        <ecNumber evidence="5 7">6.3.3.2</ecNumber>
    </recommendedName>
</protein>
<keyword evidence="3 6" id="KW-0067">ATP-binding</keyword>
<evidence type="ECO:0000313" key="9">
    <source>
        <dbReference type="Proteomes" id="UP000092154"/>
    </source>
</evidence>